<name>A0A1X2HEF9_SYNRA</name>
<protein>
    <submittedName>
        <fullName evidence="7">Uncharacterized protein</fullName>
    </submittedName>
</protein>
<dbReference type="GO" id="GO:0000049">
    <property type="term" value="F:tRNA binding"/>
    <property type="evidence" value="ECO:0007669"/>
    <property type="project" value="InterPro"/>
</dbReference>
<evidence type="ECO:0000313" key="8">
    <source>
        <dbReference type="Proteomes" id="UP000242180"/>
    </source>
</evidence>
<keyword evidence="1" id="KW-0819">tRNA processing</keyword>
<dbReference type="GO" id="GO:0008033">
    <property type="term" value="P:tRNA processing"/>
    <property type="evidence" value="ECO:0007669"/>
    <property type="project" value="UniProtKB-KW"/>
</dbReference>
<keyword evidence="2" id="KW-0540">Nuclease</keyword>
<evidence type="ECO:0000256" key="3">
    <source>
        <dbReference type="ARBA" id="ARBA00022759"/>
    </source>
</evidence>
<dbReference type="InParanoid" id="A0A1X2HEF9"/>
<keyword evidence="3" id="KW-0255">Endonuclease</keyword>
<keyword evidence="8" id="KW-1185">Reference proteome</keyword>
<dbReference type="STRING" id="13706.A0A1X2HEF9"/>
<dbReference type="AlphaFoldDB" id="A0A1X2HEF9"/>
<reference evidence="7 8" key="1">
    <citation type="submission" date="2016-07" db="EMBL/GenBank/DDBJ databases">
        <title>Pervasive Adenine N6-methylation of Active Genes in Fungi.</title>
        <authorList>
            <consortium name="DOE Joint Genome Institute"/>
            <person name="Mondo S.J."/>
            <person name="Dannebaum R.O."/>
            <person name="Kuo R.C."/>
            <person name="Labutti K."/>
            <person name="Haridas S."/>
            <person name="Kuo A."/>
            <person name="Salamov A."/>
            <person name="Ahrendt S.R."/>
            <person name="Lipzen A."/>
            <person name="Sullivan W."/>
            <person name="Andreopoulos W.B."/>
            <person name="Clum A."/>
            <person name="Lindquist E."/>
            <person name="Daum C."/>
            <person name="Ramamoorthy G.K."/>
            <person name="Gryganskyi A."/>
            <person name="Culley D."/>
            <person name="Magnuson J.K."/>
            <person name="James T.Y."/>
            <person name="O'Malley M.A."/>
            <person name="Stajich J.E."/>
            <person name="Spatafora J.W."/>
            <person name="Visel A."/>
            <person name="Grigoriev I.V."/>
        </authorList>
    </citation>
    <scope>NUCLEOTIDE SEQUENCE [LARGE SCALE GENOMIC DNA]</scope>
    <source>
        <strain evidence="7 8">NRRL 2496</strain>
    </source>
</reference>
<organism evidence="7 8">
    <name type="scientific">Syncephalastrum racemosum</name>
    <name type="common">Filamentous fungus</name>
    <dbReference type="NCBI Taxonomy" id="13706"/>
    <lineage>
        <taxon>Eukaryota</taxon>
        <taxon>Fungi</taxon>
        <taxon>Fungi incertae sedis</taxon>
        <taxon>Mucoromycota</taxon>
        <taxon>Mucoromycotina</taxon>
        <taxon>Mucoromycetes</taxon>
        <taxon>Mucorales</taxon>
        <taxon>Syncephalastraceae</taxon>
        <taxon>Syncephalastrum</taxon>
    </lineage>
</organism>
<evidence type="ECO:0000256" key="1">
    <source>
        <dbReference type="ARBA" id="ARBA00022694"/>
    </source>
</evidence>
<dbReference type="Proteomes" id="UP000242180">
    <property type="component" value="Unassembled WGS sequence"/>
</dbReference>
<evidence type="ECO:0000313" key="7">
    <source>
        <dbReference type="EMBL" id="ORY96696.1"/>
    </source>
</evidence>
<evidence type="ECO:0000256" key="4">
    <source>
        <dbReference type="ARBA" id="ARBA00022801"/>
    </source>
</evidence>
<evidence type="ECO:0000256" key="6">
    <source>
        <dbReference type="SAM" id="MobiDB-lite"/>
    </source>
</evidence>
<dbReference type="InterPro" id="IPR014721">
    <property type="entry name" value="Ribsml_uS5_D2-typ_fold_subgr"/>
</dbReference>
<dbReference type="Gene3D" id="3.30.230.10">
    <property type="match status" value="1"/>
</dbReference>
<dbReference type="SUPFAM" id="SSF54211">
    <property type="entry name" value="Ribosomal protein S5 domain 2-like"/>
    <property type="match status" value="1"/>
</dbReference>
<proteinExistence type="predicted"/>
<keyword evidence="4" id="KW-0378">Hydrolase</keyword>
<feature type="region of interest" description="Disordered" evidence="6">
    <location>
        <begin position="111"/>
        <end position="150"/>
    </location>
</feature>
<dbReference type="InterPro" id="IPR020568">
    <property type="entry name" value="Ribosomal_Su5_D2-typ_SF"/>
</dbReference>
<accession>A0A1X2HEF9</accession>
<evidence type="ECO:0000256" key="2">
    <source>
        <dbReference type="ARBA" id="ARBA00022722"/>
    </source>
</evidence>
<dbReference type="EMBL" id="MCGN01000005">
    <property type="protein sequence ID" value="ORY96696.1"/>
    <property type="molecule type" value="Genomic_DNA"/>
</dbReference>
<gene>
    <name evidence="7" type="ORF">BCR43DRAFT_492120</name>
</gene>
<sequence>MPIKSIPSHIVERFFRTWPKHKTSFCSCTVKVFPSPMNDFPSMTIITGKKNLSKLAVYRNRARRRITAAAQLVFPQHALNGVSYLIYANPEVVTAPFPDLVSQMENALKYVREKDAQPSKKQTQSRKVSPSSKSKSKSRSNSKSKSNVSK</sequence>
<comment type="caution">
    <text evidence="7">The sequence shown here is derived from an EMBL/GenBank/DDBJ whole genome shotgun (WGS) entry which is preliminary data.</text>
</comment>
<dbReference type="GO" id="GO:0004526">
    <property type="term" value="F:ribonuclease P activity"/>
    <property type="evidence" value="ECO:0007669"/>
    <property type="project" value="InterPro"/>
</dbReference>
<dbReference type="Pfam" id="PF00825">
    <property type="entry name" value="Ribonuclease_P"/>
    <property type="match status" value="1"/>
</dbReference>
<dbReference type="OrthoDB" id="2383663at2759"/>
<evidence type="ECO:0000256" key="5">
    <source>
        <dbReference type="ARBA" id="ARBA00022884"/>
    </source>
</evidence>
<dbReference type="InterPro" id="IPR000100">
    <property type="entry name" value="RNase_P"/>
</dbReference>
<keyword evidence="5" id="KW-0694">RNA-binding</keyword>